<proteinExistence type="predicted"/>
<gene>
    <name evidence="1" type="ORF">EZS28_036556</name>
</gene>
<name>A0A5J4UAP7_9EUKA</name>
<organism evidence="1 2">
    <name type="scientific">Streblomastix strix</name>
    <dbReference type="NCBI Taxonomy" id="222440"/>
    <lineage>
        <taxon>Eukaryota</taxon>
        <taxon>Metamonada</taxon>
        <taxon>Preaxostyla</taxon>
        <taxon>Oxymonadida</taxon>
        <taxon>Streblomastigidae</taxon>
        <taxon>Streblomastix</taxon>
    </lineage>
</organism>
<dbReference type="Proteomes" id="UP000324800">
    <property type="component" value="Unassembled WGS sequence"/>
</dbReference>
<dbReference type="EMBL" id="SNRW01017850">
    <property type="protein sequence ID" value="KAA6367916.1"/>
    <property type="molecule type" value="Genomic_DNA"/>
</dbReference>
<evidence type="ECO:0000313" key="1">
    <source>
        <dbReference type="EMBL" id="KAA6367916.1"/>
    </source>
</evidence>
<reference evidence="1 2" key="1">
    <citation type="submission" date="2019-03" db="EMBL/GenBank/DDBJ databases">
        <title>Single cell metagenomics reveals metabolic interactions within the superorganism composed of flagellate Streblomastix strix and complex community of Bacteroidetes bacteria on its surface.</title>
        <authorList>
            <person name="Treitli S.C."/>
            <person name="Kolisko M."/>
            <person name="Husnik F."/>
            <person name="Keeling P."/>
            <person name="Hampl V."/>
        </authorList>
    </citation>
    <scope>NUCLEOTIDE SEQUENCE [LARGE SCALE GENOMIC DNA]</scope>
    <source>
        <strain evidence="1">ST1C</strain>
    </source>
</reference>
<evidence type="ECO:0000313" key="2">
    <source>
        <dbReference type="Proteomes" id="UP000324800"/>
    </source>
</evidence>
<protein>
    <submittedName>
        <fullName evidence="1">Uncharacterized protein</fullName>
    </submittedName>
</protein>
<comment type="caution">
    <text evidence="1">The sequence shown here is derived from an EMBL/GenBank/DDBJ whole genome shotgun (WGS) entry which is preliminary data.</text>
</comment>
<sequence length="191" mass="22441">MTLVQLRFIQSVTMQAKQRRMIPQIKFQFLLNYNLVIGPEQISVTIINQISQQNYSPYQVGWSHVLERKFPFFAQSYPITSENIGPPSMEIFYNQRKYSKEASEFEIKNQAKQFEKAQGPSVISSIANLEVDQMKLQQLVKRRRGRPSKRIARIQNKKRKDKVFLNLKDRILLAEDAQLMEFKAAAKLWMV</sequence>
<dbReference type="AlphaFoldDB" id="A0A5J4UAP7"/>
<accession>A0A5J4UAP7</accession>